<name>A0A381LBR3_BLUGR</name>
<sequence>MSLSNFLNPDDENIEVEAAEPHDTINQALNSLKCLLSLRSMTQTPTPWSSRYSCAWKEASSSRQRLKKVKEH</sequence>
<accession>A0A381LBR3</accession>
<gene>
    <name evidence="1" type="ORF">BGT96224V2_LOCUS4164</name>
</gene>
<evidence type="ECO:0000313" key="1">
    <source>
        <dbReference type="EMBL" id="SUZ11010.1"/>
    </source>
</evidence>
<dbReference type="AlphaFoldDB" id="A0A381LBR3"/>
<proteinExistence type="predicted"/>
<reference evidence="1" key="1">
    <citation type="submission" date="2018-07" db="EMBL/GenBank/DDBJ databases">
        <authorList>
            <person name="Quirk P.G."/>
            <person name="Krulwich T.A."/>
        </authorList>
    </citation>
    <scope>NUCLEOTIDE SEQUENCE</scope>
    <source>
        <strain evidence="1">96224</strain>
    </source>
</reference>
<dbReference type="EMBL" id="UIGY01000106">
    <property type="protein sequence ID" value="SUZ11010.1"/>
    <property type="molecule type" value="Genomic_DNA"/>
</dbReference>
<protein>
    <submittedName>
        <fullName evidence="1">Bgt-20680</fullName>
    </submittedName>
</protein>
<organism evidence="1">
    <name type="scientific">Blumeria graminis f. sp. tritici 96224</name>
    <dbReference type="NCBI Taxonomy" id="1268274"/>
    <lineage>
        <taxon>Eukaryota</taxon>
        <taxon>Fungi</taxon>
        <taxon>Dikarya</taxon>
        <taxon>Ascomycota</taxon>
        <taxon>Pezizomycotina</taxon>
        <taxon>Leotiomycetes</taxon>
        <taxon>Erysiphales</taxon>
        <taxon>Erysiphaceae</taxon>
        <taxon>Blumeria</taxon>
    </lineage>
</organism>